<evidence type="ECO:0000256" key="5">
    <source>
        <dbReference type="ARBA" id="ARBA00023136"/>
    </source>
</evidence>
<dbReference type="Pfam" id="PF12698">
    <property type="entry name" value="ABC2_membrane_3"/>
    <property type="match status" value="1"/>
</dbReference>
<evidence type="ECO:0000256" key="4">
    <source>
        <dbReference type="ARBA" id="ARBA00022989"/>
    </source>
</evidence>
<feature type="domain" description="ABC-2 type transporter transmembrane" evidence="7">
    <location>
        <begin position="20"/>
        <end position="369"/>
    </location>
</feature>
<feature type="transmembrane region" description="Helical" evidence="6">
    <location>
        <begin position="191"/>
        <end position="213"/>
    </location>
</feature>
<feature type="transmembrane region" description="Helical" evidence="6">
    <location>
        <begin position="351"/>
        <end position="373"/>
    </location>
</feature>
<gene>
    <name evidence="8" type="ORF">ACFPXP_13125</name>
</gene>
<dbReference type="InterPro" id="IPR013525">
    <property type="entry name" value="ABC2_TM"/>
</dbReference>
<feature type="transmembrane region" description="Helical" evidence="6">
    <location>
        <begin position="299"/>
        <end position="318"/>
    </location>
</feature>
<evidence type="ECO:0000313" key="9">
    <source>
        <dbReference type="Proteomes" id="UP001596250"/>
    </source>
</evidence>
<feature type="transmembrane region" description="Helical" evidence="6">
    <location>
        <begin position="21"/>
        <end position="44"/>
    </location>
</feature>
<feature type="transmembrane region" description="Helical" evidence="6">
    <location>
        <begin position="234"/>
        <end position="257"/>
    </location>
</feature>
<dbReference type="InterPro" id="IPR051449">
    <property type="entry name" value="ABC-2_transporter_component"/>
</dbReference>
<evidence type="ECO:0000259" key="7">
    <source>
        <dbReference type="Pfam" id="PF12698"/>
    </source>
</evidence>
<name>A0ABW1IQG5_9BACL</name>
<evidence type="ECO:0000256" key="3">
    <source>
        <dbReference type="ARBA" id="ARBA00022692"/>
    </source>
</evidence>
<evidence type="ECO:0000313" key="8">
    <source>
        <dbReference type="EMBL" id="MFC5987347.1"/>
    </source>
</evidence>
<keyword evidence="2" id="KW-1003">Cell membrane</keyword>
<evidence type="ECO:0000256" key="1">
    <source>
        <dbReference type="ARBA" id="ARBA00004651"/>
    </source>
</evidence>
<feature type="transmembrane region" description="Helical" evidence="6">
    <location>
        <begin position="269"/>
        <end position="292"/>
    </location>
</feature>
<dbReference type="PANTHER" id="PTHR30294:SF29">
    <property type="entry name" value="MULTIDRUG ABC TRANSPORTER PERMEASE YBHS-RELATED"/>
    <property type="match status" value="1"/>
</dbReference>
<keyword evidence="5 6" id="KW-0472">Membrane</keyword>
<organism evidence="8 9">
    <name type="scientific">Marinicrinis lubricantis</name>
    <dbReference type="NCBI Taxonomy" id="2086470"/>
    <lineage>
        <taxon>Bacteria</taxon>
        <taxon>Bacillati</taxon>
        <taxon>Bacillota</taxon>
        <taxon>Bacilli</taxon>
        <taxon>Bacillales</taxon>
        <taxon>Paenibacillaceae</taxon>
    </lineage>
</organism>
<dbReference type="EMBL" id="JBHSQV010000160">
    <property type="protein sequence ID" value="MFC5987347.1"/>
    <property type="molecule type" value="Genomic_DNA"/>
</dbReference>
<keyword evidence="9" id="KW-1185">Reference proteome</keyword>
<protein>
    <submittedName>
        <fullName evidence="8">ABC transporter permease</fullName>
    </submittedName>
</protein>
<proteinExistence type="predicted"/>
<dbReference type="RefSeq" id="WP_379894709.1">
    <property type="nucleotide sequence ID" value="NZ_CBCSCT010000043.1"/>
</dbReference>
<evidence type="ECO:0000256" key="2">
    <source>
        <dbReference type="ARBA" id="ARBA00022475"/>
    </source>
</evidence>
<dbReference type="PANTHER" id="PTHR30294">
    <property type="entry name" value="MEMBRANE COMPONENT OF ABC TRANSPORTER YHHJ-RELATED"/>
    <property type="match status" value="1"/>
</dbReference>
<comment type="caution">
    <text evidence="8">The sequence shown here is derived from an EMBL/GenBank/DDBJ whole genome shotgun (WGS) entry which is preliminary data.</text>
</comment>
<comment type="subcellular location">
    <subcellularLocation>
        <location evidence="1">Cell membrane</location>
        <topology evidence="1">Multi-pass membrane protein</topology>
    </subcellularLocation>
</comment>
<keyword evidence="4 6" id="KW-1133">Transmembrane helix</keyword>
<dbReference type="Proteomes" id="UP001596250">
    <property type="component" value="Unassembled WGS sequence"/>
</dbReference>
<keyword evidence="3 6" id="KW-0812">Transmembrane</keyword>
<sequence>MKAYYQIAWNEIKILFRLRTTWLLLFLLPLLLIFILGSALAPVFKPESDLMGFRLAVYIEETSLANTDEMKQMLVNESALGVTLMKTENQLTEEVESGKADFGLMIPADSWSQLAAGREGVWQMVPGQNSLHNEVGLFYTNMLLRNMQNAAAVQMNSATDWNVKASTSPVQEHVILNGLNESSKDHSAVQYYAAAMLVMFMLYAGMSASISMAQEREEQTLTRLSAAPVKPLSIVAGKLTGNIIISMVQALVIIGVGSAAFDVYWGKEWLGMGALCLLMILCSNSLALILAFTVKSPKLIGTFFSLLIIIMTFLSGGFTPEVFTNAAQFTLSYWASDGMMKLMLDADWPKIVPHLTVLGSILVVLSIISGILYKKVGYHA</sequence>
<evidence type="ECO:0000256" key="6">
    <source>
        <dbReference type="SAM" id="Phobius"/>
    </source>
</evidence>
<accession>A0ABW1IQG5</accession>
<reference evidence="9" key="1">
    <citation type="journal article" date="2019" name="Int. J. Syst. Evol. Microbiol.">
        <title>The Global Catalogue of Microorganisms (GCM) 10K type strain sequencing project: providing services to taxonomists for standard genome sequencing and annotation.</title>
        <authorList>
            <consortium name="The Broad Institute Genomics Platform"/>
            <consortium name="The Broad Institute Genome Sequencing Center for Infectious Disease"/>
            <person name="Wu L."/>
            <person name="Ma J."/>
        </authorList>
    </citation>
    <scope>NUCLEOTIDE SEQUENCE [LARGE SCALE GENOMIC DNA]</scope>
    <source>
        <strain evidence="9">CCM 8749</strain>
    </source>
</reference>